<keyword evidence="5" id="KW-1185">Reference proteome</keyword>
<reference evidence="2 5" key="1">
    <citation type="submission" date="2019-06" db="EMBL/GenBank/DDBJ databases">
        <title>Evolution of Burkholderia multivorans in the lungs of Cystic Fibrosis patients.</title>
        <authorList>
            <person name="Moreira L.M."/>
        </authorList>
    </citation>
    <scope>NUCLEOTIDE SEQUENCE [LARGE SCALE GENOMIC DNA]</scope>
    <source>
        <strain evidence="2 5">VC13239</strain>
    </source>
</reference>
<gene>
    <name evidence="3" type="ORF">BPS26883_00320</name>
    <name evidence="2" type="ORF">FEQ00_01900</name>
</gene>
<dbReference type="PROSITE" id="PS51257">
    <property type="entry name" value="PROKAR_LIPOPROTEIN"/>
    <property type="match status" value="1"/>
</dbReference>
<name>A0A6P2H1H6_9BURK</name>
<evidence type="ECO:0000313" key="2">
    <source>
        <dbReference type="EMBL" id="MDR8753487.1"/>
    </source>
</evidence>
<evidence type="ECO:0000313" key="3">
    <source>
        <dbReference type="EMBL" id="VWB10491.1"/>
    </source>
</evidence>
<evidence type="ECO:0000313" key="4">
    <source>
        <dbReference type="Proteomes" id="UP000494162"/>
    </source>
</evidence>
<dbReference type="Proteomes" id="UP000494162">
    <property type="component" value="Unassembled WGS sequence"/>
</dbReference>
<feature type="chain" id="PRO_5027007071" evidence="1">
    <location>
        <begin position="29"/>
        <end position="258"/>
    </location>
</feature>
<reference evidence="3 4" key="2">
    <citation type="submission" date="2019-09" db="EMBL/GenBank/DDBJ databases">
        <authorList>
            <person name="Depoorter E."/>
        </authorList>
    </citation>
    <scope>NUCLEOTIDE SEQUENCE [LARGE SCALE GENOMIC DNA]</scope>
    <source>
        <strain evidence="3">LMG 26883</strain>
    </source>
</reference>
<dbReference type="AlphaFoldDB" id="A0A6P2H1H6"/>
<accession>A0A6P2H1H6</accession>
<proteinExistence type="predicted"/>
<evidence type="ECO:0000313" key="5">
    <source>
        <dbReference type="Proteomes" id="UP001248067"/>
    </source>
</evidence>
<keyword evidence="1" id="KW-0732">Signal</keyword>
<dbReference type="PROSITE" id="PS51318">
    <property type="entry name" value="TAT"/>
    <property type="match status" value="1"/>
</dbReference>
<organism evidence="3 4">
    <name type="scientific">Burkholderia pseudomultivorans</name>
    <dbReference type="NCBI Taxonomy" id="1207504"/>
    <lineage>
        <taxon>Bacteria</taxon>
        <taxon>Pseudomonadati</taxon>
        <taxon>Pseudomonadota</taxon>
        <taxon>Betaproteobacteria</taxon>
        <taxon>Burkholderiales</taxon>
        <taxon>Burkholderiaceae</taxon>
        <taxon>Burkholderia</taxon>
        <taxon>Burkholderia cepacia complex</taxon>
    </lineage>
</organism>
<feature type="signal peptide" evidence="1">
    <location>
        <begin position="1"/>
        <end position="28"/>
    </location>
</feature>
<protein>
    <submittedName>
        <fullName evidence="3">Tat pathway signal protein</fullName>
    </submittedName>
</protein>
<dbReference type="InterPro" id="IPR006311">
    <property type="entry name" value="TAT_signal"/>
</dbReference>
<dbReference type="EMBL" id="CABVPP010000001">
    <property type="protein sequence ID" value="VWB10491.1"/>
    <property type="molecule type" value="Genomic_DNA"/>
</dbReference>
<dbReference type="Proteomes" id="UP001248067">
    <property type="component" value="Unassembled WGS sequence"/>
</dbReference>
<sequence>MTMQTRRHFLASTSLFAASCAASTPGFAGDVPYSDAELQRQMLGKLTNELDDRTVAAADSGYLFNAFFSWTPPTVAASAIRTLVAFGFGSRAPATGSTTPLPGPVNEAIADAVFQLHQQVAAPIFAQQEVASVLASKYALTAGVTSIATPAVSAATALSTVPTPDGVAAAIVKQAGSAAALGQVGVVTHRDQAALAVQASNALGMQAAVPAGLALPSAYDASAQQAALRRRDLYLLGNLGAQLGMLRIALINQEYPNG</sequence>
<dbReference type="EMBL" id="VJSY01000011">
    <property type="protein sequence ID" value="MDR8753487.1"/>
    <property type="molecule type" value="Genomic_DNA"/>
</dbReference>
<evidence type="ECO:0000256" key="1">
    <source>
        <dbReference type="SAM" id="SignalP"/>
    </source>
</evidence>